<organism evidence="1">
    <name type="scientific">Rhizophagus irregularis (strain DAOM 181602 / DAOM 197198 / MUCL 43194)</name>
    <name type="common">Arbuscular mycorrhizal fungus</name>
    <name type="synonym">Glomus intraradices</name>
    <dbReference type="NCBI Taxonomy" id="747089"/>
    <lineage>
        <taxon>Eukaryota</taxon>
        <taxon>Fungi</taxon>
        <taxon>Fungi incertae sedis</taxon>
        <taxon>Mucoromycota</taxon>
        <taxon>Glomeromycotina</taxon>
        <taxon>Glomeromycetes</taxon>
        <taxon>Glomerales</taxon>
        <taxon>Glomeraceae</taxon>
        <taxon>Rhizophagus</taxon>
    </lineage>
</organism>
<proteinExistence type="predicted"/>
<name>U9SI42_RHIID</name>
<protein>
    <submittedName>
        <fullName evidence="1">Uncharacterized protein</fullName>
    </submittedName>
</protein>
<dbReference type="AlphaFoldDB" id="U9SI42"/>
<dbReference type="EMBL" id="KI301197">
    <property type="protein sequence ID" value="ERZ95504.1"/>
    <property type="molecule type" value="Genomic_DNA"/>
</dbReference>
<accession>U9SI42</accession>
<dbReference type="HOGENOM" id="CLU_1876538_0_0_1"/>
<evidence type="ECO:0000313" key="1">
    <source>
        <dbReference type="EMBL" id="ERZ95504.1"/>
    </source>
</evidence>
<sequence length="136" mass="15226">MSSGFDLHQVTADVNASYHTYHIKLSYNGASEYAIVLLLSLPQTNVTSVQINLTLMSFVRQTLNSGVNLYADVKNLLKQPLAHIIIILIAIIFNLASTTHNLQPTILILSFKICNFEDILSQEEVKNLFGTFMKLQ</sequence>
<reference evidence="1" key="1">
    <citation type="submission" date="2013-07" db="EMBL/GenBank/DDBJ databases">
        <title>The genome of an arbuscular mycorrhizal fungus provides insights into the evolution of the oldest plant symbiosis.</title>
        <authorList>
            <consortium name="DOE Joint Genome Institute"/>
            <person name="Tisserant E."/>
            <person name="Malbreil M."/>
            <person name="Kuo A."/>
            <person name="Kohler A."/>
            <person name="Symeonidi A."/>
            <person name="Balestrini R."/>
            <person name="Charron P."/>
            <person name="Duensing N."/>
            <person name="Frei-dit-Frey N."/>
            <person name="Gianinazzi-Pearson V."/>
            <person name="Gilbert B."/>
            <person name="Handa Y."/>
            <person name="Hijri M."/>
            <person name="Kaul R."/>
            <person name="Kawaguchi M."/>
            <person name="Krajinski F."/>
            <person name="Lammers P."/>
            <person name="Lapierre D."/>
            <person name="Masclaux F.G."/>
            <person name="Murat C."/>
            <person name="Morin E."/>
            <person name="Ndikumana S."/>
            <person name="Pagni M."/>
            <person name="Petitpierre D."/>
            <person name="Requena N."/>
            <person name="Rosikiewicz P."/>
            <person name="Riley R."/>
            <person name="Saito K."/>
            <person name="San Clemente H."/>
            <person name="Shapiro H."/>
            <person name="van Tuinen D."/>
            <person name="Becard G."/>
            <person name="Bonfante P."/>
            <person name="Paszkowski U."/>
            <person name="Shachar-Hill Y."/>
            <person name="Young J.P."/>
            <person name="Sanders I.R."/>
            <person name="Henrissat B."/>
            <person name="Rensing S.A."/>
            <person name="Grigoriev I.V."/>
            <person name="Corradi N."/>
            <person name="Roux C."/>
            <person name="Martin F."/>
        </authorList>
    </citation>
    <scope>NUCLEOTIDE SEQUENCE</scope>
    <source>
        <strain evidence="1">DAOM 197198</strain>
    </source>
</reference>
<gene>
    <name evidence="1" type="ORF">GLOINDRAFT_90025</name>
</gene>